<protein>
    <recommendedName>
        <fullName evidence="2">EamA domain-containing protein</fullName>
    </recommendedName>
</protein>
<reference evidence="3 4" key="1">
    <citation type="submission" date="2016-03" db="EMBL/GenBank/DDBJ databases">
        <title>Genome sequence of Nesiotobacter sp. nov., a moderately halophilic alphaproteobacterium isolated from the Yellow Sea, China.</title>
        <authorList>
            <person name="Zhang G."/>
            <person name="Zhang R."/>
        </authorList>
    </citation>
    <scope>NUCLEOTIDE SEQUENCE [LARGE SCALE GENOMIC DNA]</scope>
    <source>
        <strain evidence="3 4">WB1-6</strain>
    </source>
</reference>
<comment type="caution">
    <text evidence="3">The sequence shown here is derived from an EMBL/GenBank/DDBJ whole genome shotgun (WGS) entry which is preliminary data.</text>
</comment>
<dbReference type="PANTHER" id="PTHR22911:SF103">
    <property type="entry name" value="BLR2811 PROTEIN"/>
    <property type="match status" value="1"/>
</dbReference>
<feature type="transmembrane region" description="Helical" evidence="1">
    <location>
        <begin position="272"/>
        <end position="290"/>
    </location>
</feature>
<dbReference type="EMBL" id="LVVZ01000045">
    <property type="protein sequence ID" value="OKL42376.1"/>
    <property type="molecule type" value="Genomic_DNA"/>
</dbReference>
<dbReference type="RefSeq" id="WP_051269355.1">
    <property type="nucleotide sequence ID" value="NZ_LVVZ01000045.1"/>
</dbReference>
<feature type="domain" description="EamA" evidence="2">
    <location>
        <begin position="17"/>
        <end position="149"/>
    </location>
</feature>
<feature type="transmembrane region" description="Helical" evidence="1">
    <location>
        <begin position="135"/>
        <end position="153"/>
    </location>
</feature>
<keyword evidence="1" id="KW-0812">Transmembrane</keyword>
<feature type="transmembrane region" description="Helical" evidence="1">
    <location>
        <begin position="216"/>
        <end position="235"/>
    </location>
</feature>
<accession>A0A1U7JC92</accession>
<feature type="domain" description="EamA" evidence="2">
    <location>
        <begin position="158"/>
        <end position="288"/>
    </location>
</feature>
<dbReference type="Pfam" id="PF00892">
    <property type="entry name" value="EamA"/>
    <property type="match status" value="2"/>
</dbReference>
<feature type="transmembrane region" description="Helical" evidence="1">
    <location>
        <begin position="50"/>
        <end position="67"/>
    </location>
</feature>
<feature type="transmembrane region" description="Helical" evidence="1">
    <location>
        <begin position="79"/>
        <end position="98"/>
    </location>
</feature>
<feature type="transmembrane region" description="Helical" evidence="1">
    <location>
        <begin position="189"/>
        <end position="210"/>
    </location>
</feature>
<keyword evidence="1" id="KW-0472">Membrane</keyword>
<evidence type="ECO:0000256" key="1">
    <source>
        <dbReference type="SAM" id="Phobius"/>
    </source>
</evidence>
<feature type="transmembrane region" description="Helical" evidence="1">
    <location>
        <begin position="159"/>
        <end position="177"/>
    </location>
</feature>
<name>A0A1U7JC92_9HYPH</name>
<evidence type="ECO:0000259" key="2">
    <source>
        <dbReference type="Pfam" id="PF00892"/>
    </source>
</evidence>
<keyword evidence="4" id="KW-1185">Reference proteome</keyword>
<evidence type="ECO:0000313" key="4">
    <source>
        <dbReference type="Proteomes" id="UP000185783"/>
    </source>
</evidence>
<dbReference type="SUPFAM" id="SSF103481">
    <property type="entry name" value="Multidrug resistance efflux transporter EmrE"/>
    <property type="match status" value="2"/>
</dbReference>
<feature type="transmembrane region" description="Helical" evidence="1">
    <location>
        <begin position="247"/>
        <end position="266"/>
    </location>
</feature>
<dbReference type="InterPro" id="IPR000620">
    <property type="entry name" value="EamA_dom"/>
</dbReference>
<feature type="transmembrane region" description="Helical" evidence="1">
    <location>
        <begin position="104"/>
        <end position="123"/>
    </location>
</feature>
<proteinExistence type="predicted"/>
<dbReference type="AlphaFoldDB" id="A0A1U7JC92"/>
<dbReference type="OrthoDB" id="9812899at2"/>
<organism evidence="3 4">
    <name type="scientific">Pseudovibrio exalbescens</name>
    <dbReference type="NCBI Taxonomy" id="197461"/>
    <lineage>
        <taxon>Bacteria</taxon>
        <taxon>Pseudomonadati</taxon>
        <taxon>Pseudomonadota</taxon>
        <taxon>Alphaproteobacteria</taxon>
        <taxon>Hyphomicrobiales</taxon>
        <taxon>Stappiaceae</taxon>
        <taxon>Pseudovibrio</taxon>
    </lineage>
</organism>
<sequence>MPYIKDPEMENTSNPIKGIGLICIAFFAFSASDAVAKFLSSGIHPFQLSFIRFVVQFVAVILLFRVWSNPQCLTTKRPLLQLFRGLMLATVTNLHFMAMQHLTLSQAITIMFSMPLLVTALSGPILNEWAGPRRWAAIVVGFIGVLVVIRPGSEGMHWASLYSVGAAICYSIYTLQTRILSQTDNNQSMLFYAAIAGSVAMAPLSYTVWIPVTAPIEIGLIGFLCVGAMGGHWILQQAYRLAPAPILAPFMYTQMIWMGLLGFAIFGDVPSYYTIGGSLIIAASGLYILYREQITQRSRTAVSDPRPPEM</sequence>
<evidence type="ECO:0000313" key="3">
    <source>
        <dbReference type="EMBL" id="OKL42376.1"/>
    </source>
</evidence>
<gene>
    <name evidence="3" type="ORF">A3843_00260</name>
</gene>
<dbReference type="GO" id="GO:0016020">
    <property type="term" value="C:membrane"/>
    <property type="evidence" value="ECO:0007669"/>
    <property type="project" value="InterPro"/>
</dbReference>
<dbReference type="InterPro" id="IPR037185">
    <property type="entry name" value="EmrE-like"/>
</dbReference>
<dbReference type="Proteomes" id="UP000185783">
    <property type="component" value="Unassembled WGS sequence"/>
</dbReference>
<dbReference type="PANTHER" id="PTHR22911">
    <property type="entry name" value="ACYL-MALONYL CONDENSING ENZYME-RELATED"/>
    <property type="match status" value="1"/>
</dbReference>
<keyword evidence="1" id="KW-1133">Transmembrane helix</keyword>